<feature type="compositionally biased region" description="Polar residues" evidence="1">
    <location>
        <begin position="183"/>
        <end position="193"/>
    </location>
</feature>
<keyword evidence="3" id="KW-1185">Reference proteome</keyword>
<evidence type="ECO:0000256" key="1">
    <source>
        <dbReference type="SAM" id="MobiDB-lite"/>
    </source>
</evidence>
<dbReference type="Proteomes" id="UP000887574">
    <property type="component" value="Unplaced"/>
</dbReference>
<feature type="region of interest" description="Disordered" evidence="1">
    <location>
        <begin position="174"/>
        <end position="216"/>
    </location>
</feature>
<feature type="compositionally biased region" description="Basic and acidic residues" evidence="1">
    <location>
        <begin position="445"/>
        <end position="462"/>
    </location>
</feature>
<sequence>MKNLSALLLCTVILFIVITISHAKKHKKYSKRANLLKHGAGYLNTMDQSERAKQYGAVLLQAHTLVESKGFHAAMKNPRKKMRKIPVQSLLKAHLKGNIEQHLKEAAIRNGAGSEEANIHSKKLVRALAAEFNTANFDATENRFVRKAGLTSLIQSAGGIEGVTNIAKNLVASGGTGAEGSKPSEQAEQSANSEGEGAQPNEENGAKTKGSSGGKTELMGVASKLMGGLTNGSSKINLDKIEKNAAPLIQIASGLIPSSEKEKMKGYKNMADMASKVASLSGDKNAKKLAAQYENLKSKTGLGEDQQTEQDGKEQSEGDQEANQETEHQEAAQESQQQKGSNEKSEKGSSSAQVHDGSEDHASHKHSRKHGSSSSDRSTVRHSTKHGSKRHRSTEQKSSSHGTRHGSKRYRSTEHRSSSHRPTKHKRYRSQTHTYTSASSASSSSKERQIRKFKQKHAEKMLDSAQKIQNDDEHVHAHHETHERRGNQKAASTTGTQITTISTLLMAMSTEIDTKKQNTKKKSMVSAWTM</sequence>
<feature type="compositionally biased region" description="Basic and acidic residues" evidence="1">
    <location>
        <begin position="469"/>
        <end position="486"/>
    </location>
</feature>
<organism evidence="3 4">
    <name type="scientific">Ditylenchus dipsaci</name>
    <dbReference type="NCBI Taxonomy" id="166011"/>
    <lineage>
        <taxon>Eukaryota</taxon>
        <taxon>Metazoa</taxon>
        <taxon>Ecdysozoa</taxon>
        <taxon>Nematoda</taxon>
        <taxon>Chromadorea</taxon>
        <taxon>Rhabditida</taxon>
        <taxon>Tylenchina</taxon>
        <taxon>Tylenchomorpha</taxon>
        <taxon>Sphaerularioidea</taxon>
        <taxon>Anguinidae</taxon>
        <taxon>Anguininae</taxon>
        <taxon>Ditylenchus</taxon>
    </lineage>
</organism>
<dbReference type="AlphaFoldDB" id="A0A915EF66"/>
<feature type="compositionally biased region" description="Basic residues" evidence="1">
    <location>
        <begin position="418"/>
        <end position="430"/>
    </location>
</feature>
<reference evidence="4" key="1">
    <citation type="submission" date="2022-11" db="UniProtKB">
        <authorList>
            <consortium name="WormBaseParasite"/>
        </authorList>
    </citation>
    <scope>IDENTIFICATION</scope>
</reference>
<dbReference type="WBParaSite" id="jg4679">
    <property type="protein sequence ID" value="jg4679"/>
    <property type="gene ID" value="jg4679"/>
</dbReference>
<feature type="compositionally biased region" description="Low complexity" evidence="1">
    <location>
        <begin position="207"/>
        <end position="216"/>
    </location>
</feature>
<name>A0A915EF66_9BILA</name>
<evidence type="ECO:0000313" key="4">
    <source>
        <dbReference type="WBParaSite" id="jg4679"/>
    </source>
</evidence>
<proteinExistence type="predicted"/>
<protein>
    <submittedName>
        <fullName evidence="4">Uncharacterized protein</fullName>
    </submittedName>
</protein>
<evidence type="ECO:0000313" key="3">
    <source>
        <dbReference type="Proteomes" id="UP000887574"/>
    </source>
</evidence>
<keyword evidence="2" id="KW-0732">Signal</keyword>
<feature type="region of interest" description="Disordered" evidence="1">
    <location>
        <begin position="296"/>
        <end position="495"/>
    </location>
</feature>
<feature type="chain" id="PRO_5037021607" evidence="2">
    <location>
        <begin position="24"/>
        <end position="530"/>
    </location>
</feature>
<evidence type="ECO:0000256" key="2">
    <source>
        <dbReference type="SAM" id="SignalP"/>
    </source>
</evidence>
<accession>A0A915EF66</accession>
<feature type="compositionally biased region" description="Basic residues" evidence="1">
    <location>
        <begin position="380"/>
        <end position="392"/>
    </location>
</feature>
<feature type="signal peptide" evidence="2">
    <location>
        <begin position="1"/>
        <end position="23"/>
    </location>
</feature>